<keyword evidence="4" id="KW-1185">Reference proteome</keyword>
<keyword evidence="1" id="KW-0472">Membrane</keyword>
<keyword evidence="1" id="KW-0812">Transmembrane</keyword>
<accession>A0A879R2U1</accession>
<organism evidence="3 4">
    <name type="scientific">Synechococcus phage S-SRM01</name>
    <dbReference type="NCBI Taxonomy" id="2781608"/>
    <lineage>
        <taxon>Viruses</taxon>
        <taxon>Duplodnaviria</taxon>
        <taxon>Heunggongvirae</taxon>
        <taxon>Uroviricota</taxon>
        <taxon>Caudoviricetes</taxon>
        <taxon>Pantevenvirales</taxon>
        <taxon>Kyanoviridae</taxon>
        <taxon>Serangoonvirus</taxon>
        <taxon>Serangoonvirus essarone</taxon>
    </lineage>
</organism>
<protein>
    <recommendedName>
        <fullName evidence="2">DUF7201 domain-containing protein</fullName>
    </recommendedName>
</protein>
<keyword evidence="1" id="KW-1133">Transmembrane helix</keyword>
<dbReference type="RefSeq" id="YP_010670239.1">
    <property type="nucleotide sequence ID" value="NC_070963.1"/>
</dbReference>
<evidence type="ECO:0000313" key="4">
    <source>
        <dbReference type="Proteomes" id="UP000664915"/>
    </source>
</evidence>
<dbReference type="Proteomes" id="UP000664915">
    <property type="component" value="Segment"/>
</dbReference>
<feature type="transmembrane region" description="Helical" evidence="1">
    <location>
        <begin position="101"/>
        <end position="121"/>
    </location>
</feature>
<dbReference type="EMBL" id="MW015081">
    <property type="protein sequence ID" value="QPX48229.1"/>
    <property type="molecule type" value="Genomic_DNA"/>
</dbReference>
<evidence type="ECO:0000313" key="3">
    <source>
        <dbReference type="EMBL" id="QPX48229.1"/>
    </source>
</evidence>
<dbReference type="Pfam" id="PF23831">
    <property type="entry name" value="DUF7201"/>
    <property type="match status" value="1"/>
</dbReference>
<proteinExistence type="predicted"/>
<name>A0A879R2U1_9CAUD</name>
<evidence type="ECO:0000256" key="1">
    <source>
        <dbReference type="SAM" id="Phobius"/>
    </source>
</evidence>
<dbReference type="InterPro" id="IPR055625">
    <property type="entry name" value="DUF7201"/>
</dbReference>
<feature type="domain" description="DUF7201" evidence="2">
    <location>
        <begin position="1"/>
        <end position="136"/>
    </location>
</feature>
<reference evidence="3" key="1">
    <citation type="submission" date="2020-09" db="EMBL/GenBank/DDBJ databases">
        <authorList>
            <person name="Zhang D."/>
            <person name="Hatherill J.R."/>
            <person name="Ramirez J.F."/>
            <person name="Edinger B."/>
            <person name="Balarin R."/>
            <person name="Sullivan A."/>
            <person name="Humpal K.M."/>
            <person name="Guseva A."/>
            <person name="Butela K.A."/>
            <person name="Garlena R.A."/>
            <person name="Russell D.A."/>
            <person name="Pope W.H."/>
            <person name="Jacobs-Sera D."/>
            <person name="Hatfull G.F."/>
        </authorList>
    </citation>
    <scope>NUCLEOTIDE SEQUENCE</scope>
</reference>
<dbReference type="GeneID" id="77946434"/>
<sequence>MFNQNTSSDTKIAVLEERLSSYELLLKKIDEAIQIMGKTSQNISKMLAVHDEKIEQCGKTDEMISKMIGELKEENREQHSSVTERIKVLETKVEEIAKFRWIIFGAAVVISFAISQSPMVVDILTPDSQPARIESTK</sequence>
<dbReference type="KEGG" id="vg:77946434"/>
<evidence type="ECO:0000259" key="2">
    <source>
        <dbReference type="Pfam" id="PF23831"/>
    </source>
</evidence>